<gene>
    <name evidence="3" type="ORF">E5672_05825</name>
</gene>
<proteinExistence type="predicted"/>
<dbReference type="EMBL" id="SWCO01000002">
    <property type="protein sequence ID" value="TKB04318.1"/>
    <property type="molecule type" value="Genomic_DNA"/>
</dbReference>
<keyword evidence="4" id="KW-1185">Reference proteome</keyword>
<dbReference type="AlphaFoldDB" id="A0A4U0ZIB7"/>
<dbReference type="RefSeq" id="WP_136781333.1">
    <property type="nucleotide sequence ID" value="NZ_SWCO01000002.1"/>
</dbReference>
<evidence type="ECO:0000313" key="4">
    <source>
        <dbReference type="Proteomes" id="UP000305471"/>
    </source>
</evidence>
<protein>
    <submittedName>
        <fullName evidence="3">ABC transporter substrate-binding protein</fullName>
    </submittedName>
</protein>
<dbReference type="OrthoDB" id="3239593at2"/>
<dbReference type="NCBIfam" id="NF008633">
    <property type="entry name" value="PRK11622.1"/>
    <property type="match status" value="1"/>
</dbReference>
<reference evidence="3 4" key="1">
    <citation type="submission" date="2019-04" db="EMBL/GenBank/DDBJ databases">
        <title>Alteromonas portus sp. nov., an alginate lyase-excreting marine bacterium.</title>
        <authorList>
            <person name="Huang H."/>
            <person name="Mo K."/>
            <person name="Bao S."/>
        </authorList>
    </citation>
    <scope>NUCLEOTIDE SEQUENCE [LARGE SCALE GENOMIC DNA]</scope>
    <source>
        <strain evidence="3 4">HB161718</strain>
    </source>
</reference>
<dbReference type="SUPFAM" id="SSF53850">
    <property type="entry name" value="Periplasmic binding protein-like II"/>
    <property type="match status" value="1"/>
</dbReference>
<accession>A0A4U0ZIB7</accession>
<name>A0A4U0ZIB7_9ALTE</name>
<organism evidence="3 4">
    <name type="scientific">Alteromonas portus</name>
    <dbReference type="NCBI Taxonomy" id="2565549"/>
    <lineage>
        <taxon>Bacteria</taxon>
        <taxon>Pseudomonadati</taxon>
        <taxon>Pseudomonadota</taxon>
        <taxon>Gammaproteobacteria</taxon>
        <taxon>Alteromonadales</taxon>
        <taxon>Alteromonadaceae</taxon>
        <taxon>Alteromonas/Salinimonas group</taxon>
        <taxon>Alteromonas</taxon>
    </lineage>
</organism>
<sequence length="469" mass="51769">MLRNSALVSTKAACLSRFRKFGAFVKGLALASVILGAQLITASHSFAGLFEISSTDVSIVNAPANEIHSQTQSPTYMSKALKQTSGQSPSAKDSTQIKPLVRFHAWGGSAQVNSYFQWVAGQVSQRFNIELQHVKLADTSDAVSRVLAEKAAGNNDNGSVDLIWINGENFAAMKKHDLLAKGWVEELDHFALTRPEKNSAMVTDFGEPTLGMEAPWGKASMVFYYRSAHMKALDAMPPQTINELLRFSQKAPGRFTYPVPSDYLGISFIKYAAIALNGDKQSLFYQPVTEQSLQAVLPALWAYLDQLHPTMWQQGEYMLRQASQLQRLVGTGELTLAFSFTAAEIPSAVNRFDLPDDVRTYAMQDGSLANVHFVGLTYNSKNKAAAKTVVNFLLSPEAQAKKQKLAVWGDDTVLDMASLTKAQTMLFDDDTVHNSALDKSQSTVLLAEPHASWTDELREAWYKRYGARY</sequence>
<feature type="transmembrane region" description="Helical" evidence="2">
    <location>
        <begin position="21"/>
        <end position="40"/>
    </location>
</feature>
<dbReference type="InterPro" id="IPR006059">
    <property type="entry name" value="SBP"/>
</dbReference>
<dbReference type="Gene3D" id="3.40.190.10">
    <property type="entry name" value="Periplasmic binding protein-like II"/>
    <property type="match status" value="2"/>
</dbReference>
<evidence type="ECO:0000256" key="1">
    <source>
        <dbReference type="SAM" id="MobiDB-lite"/>
    </source>
</evidence>
<evidence type="ECO:0000256" key="2">
    <source>
        <dbReference type="SAM" id="Phobius"/>
    </source>
</evidence>
<evidence type="ECO:0000313" key="3">
    <source>
        <dbReference type="EMBL" id="TKB04318.1"/>
    </source>
</evidence>
<keyword evidence="2" id="KW-0812">Transmembrane</keyword>
<comment type="caution">
    <text evidence="3">The sequence shown here is derived from an EMBL/GenBank/DDBJ whole genome shotgun (WGS) entry which is preliminary data.</text>
</comment>
<keyword evidence="2" id="KW-0472">Membrane</keyword>
<keyword evidence="2" id="KW-1133">Transmembrane helix</keyword>
<dbReference type="PANTHER" id="PTHR42779">
    <property type="entry name" value="PROTEIN YNJB"/>
    <property type="match status" value="1"/>
</dbReference>
<feature type="region of interest" description="Disordered" evidence="1">
    <location>
        <begin position="70"/>
        <end position="93"/>
    </location>
</feature>
<dbReference type="Pfam" id="PF13416">
    <property type="entry name" value="SBP_bac_8"/>
    <property type="match status" value="1"/>
</dbReference>
<dbReference type="Proteomes" id="UP000305471">
    <property type="component" value="Unassembled WGS sequence"/>
</dbReference>
<dbReference type="PANTHER" id="PTHR42779:SF1">
    <property type="entry name" value="PROTEIN YNJB"/>
    <property type="match status" value="1"/>
</dbReference>